<keyword evidence="3" id="KW-0808">Transferase</keyword>
<dbReference type="InterPro" id="IPR001763">
    <property type="entry name" value="Rhodanese-like_dom"/>
</dbReference>
<accession>A0A4V2SJT1</accession>
<dbReference type="RefSeq" id="WP_132501575.1">
    <property type="nucleotide sequence ID" value="NZ_LVXA01000001.1"/>
</dbReference>
<dbReference type="InterPro" id="IPR050229">
    <property type="entry name" value="GlpE_sulfurtransferase"/>
</dbReference>
<dbReference type="PROSITE" id="PS50206">
    <property type="entry name" value="RHODANESE_3"/>
    <property type="match status" value="1"/>
</dbReference>
<dbReference type="AlphaFoldDB" id="A0A4V2SJT1"/>
<dbReference type="InterPro" id="IPR036873">
    <property type="entry name" value="Rhodanese-like_dom_sf"/>
</dbReference>
<comment type="caution">
    <text evidence="3">The sequence shown here is derived from an EMBL/GenBank/DDBJ whole genome shotgun (WGS) entry which is preliminary data.</text>
</comment>
<feature type="domain" description="Rhodanese" evidence="2">
    <location>
        <begin position="55"/>
        <end position="146"/>
    </location>
</feature>
<name>A0A4V2SJT1_9PAST</name>
<keyword evidence="1" id="KW-0812">Transmembrane</keyword>
<dbReference type="CDD" id="cd00158">
    <property type="entry name" value="RHOD"/>
    <property type="match status" value="1"/>
</dbReference>
<evidence type="ECO:0000313" key="4">
    <source>
        <dbReference type="Proteomes" id="UP000295537"/>
    </source>
</evidence>
<proteinExistence type="predicted"/>
<evidence type="ECO:0000259" key="2">
    <source>
        <dbReference type="PROSITE" id="PS50206"/>
    </source>
</evidence>
<feature type="transmembrane region" description="Helical" evidence="1">
    <location>
        <begin position="12"/>
        <end position="35"/>
    </location>
</feature>
<keyword evidence="1" id="KW-1133">Transmembrane helix</keyword>
<dbReference type="GO" id="GO:0016740">
    <property type="term" value="F:transferase activity"/>
    <property type="evidence" value="ECO:0007669"/>
    <property type="project" value="UniProtKB-KW"/>
</dbReference>
<dbReference type="SMART" id="SM00450">
    <property type="entry name" value="RHOD"/>
    <property type="match status" value="1"/>
</dbReference>
<dbReference type="PANTHER" id="PTHR43031:SF18">
    <property type="entry name" value="RHODANESE-RELATED SULFURTRANSFERASES"/>
    <property type="match status" value="1"/>
</dbReference>
<dbReference type="OrthoDB" id="9808735at2"/>
<keyword evidence="1" id="KW-0472">Membrane</keyword>
<protein>
    <submittedName>
        <fullName evidence="3">Rhodanese-related sulfurtransferase</fullName>
    </submittedName>
</protein>
<evidence type="ECO:0000313" key="3">
    <source>
        <dbReference type="EMBL" id="TCP16816.1"/>
    </source>
</evidence>
<gene>
    <name evidence="3" type="ORF">EV693_10931</name>
</gene>
<reference evidence="3 4" key="1">
    <citation type="submission" date="2019-03" db="EMBL/GenBank/DDBJ databases">
        <title>Genomic Encyclopedia of Type Strains, Phase IV (KMG-IV): sequencing the most valuable type-strain genomes for metagenomic binning, comparative biology and taxonomic classification.</title>
        <authorList>
            <person name="Goeker M."/>
        </authorList>
    </citation>
    <scope>NUCLEOTIDE SEQUENCE [LARGE SCALE GENOMIC DNA]</scope>
    <source>
        <strain evidence="3 4">DSM 16380</strain>
    </source>
</reference>
<evidence type="ECO:0000256" key="1">
    <source>
        <dbReference type="SAM" id="Phobius"/>
    </source>
</evidence>
<dbReference type="Gene3D" id="3.40.250.10">
    <property type="entry name" value="Rhodanese-like domain"/>
    <property type="match status" value="1"/>
</dbReference>
<dbReference type="PANTHER" id="PTHR43031">
    <property type="entry name" value="FAD-DEPENDENT OXIDOREDUCTASE"/>
    <property type="match status" value="1"/>
</dbReference>
<sequence>MDLTFIQKLQLFAANNTIMVVAWVALFVAVLFSFYKAATNKHKVIGNHEATLLINNQEGIIVDIRSDDEFKSGHIIDSLHAFPTDIKTEKATFLSKYKDRPVIVADNNGLLAAGCANALVKQGFSDVYVLKEGIAGWRAANLPTVKKHK</sequence>
<dbReference type="Proteomes" id="UP000295537">
    <property type="component" value="Unassembled WGS sequence"/>
</dbReference>
<dbReference type="EMBL" id="SLXJ01000009">
    <property type="protein sequence ID" value="TCP16816.1"/>
    <property type="molecule type" value="Genomic_DNA"/>
</dbReference>
<keyword evidence="4" id="KW-1185">Reference proteome</keyword>
<dbReference type="Pfam" id="PF00581">
    <property type="entry name" value="Rhodanese"/>
    <property type="match status" value="1"/>
</dbReference>
<dbReference type="SUPFAM" id="SSF52821">
    <property type="entry name" value="Rhodanese/Cell cycle control phosphatase"/>
    <property type="match status" value="1"/>
</dbReference>
<organism evidence="3 4">
    <name type="scientific">Nicoletella semolina</name>
    <dbReference type="NCBI Taxonomy" id="271160"/>
    <lineage>
        <taxon>Bacteria</taxon>
        <taxon>Pseudomonadati</taxon>
        <taxon>Pseudomonadota</taxon>
        <taxon>Gammaproteobacteria</taxon>
        <taxon>Pasteurellales</taxon>
        <taxon>Pasteurellaceae</taxon>
        <taxon>Nicoletella</taxon>
    </lineage>
</organism>